<feature type="compositionally biased region" description="Polar residues" evidence="1">
    <location>
        <begin position="289"/>
        <end position="301"/>
    </location>
</feature>
<evidence type="ECO:0000256" key="1">
    <source>
        <dbReference type="SAM" id="MobiDB-lite"/>
    </source>
</evidence>
<proteinExistence type="predicted"/>
<sequence>MDDWGWRRIIKQSGVTKIIARRISWKPKPETVKAWYSKAIILPVVVCYNPNNVKNVEQSEKLTEVVVLMSVGIVVNMIDELIKKTDCVTSAIVEPEAEKSINIFLLPTSEGENPSGRMTKVSRVKVVCPGGNPKYPNALLPRKTSKDIIMVSVPRTNTRGRGEYPQASELTMVKELGKLAPEEARTTVYQKHSSLLTPRVNGGRNYNGPKVAKFLVSTSEDAGYPLTSRTDAKAGLSDPAVLSDHIDGSVWHLDVGSSHPGGAEPTKGWAVRPLKRAAPSTRGPEWTDQGCSSCHVSGTAG</sequence>
<gene>
    <name evidence="2" type="ORF">GMARGA_LOCUS1609</name>
</gene>
<dbReference type="EMBL" id="CAJVQB010000432">
    <property type="protein sequence ID" value="CAG8488643.1"/>
    <property type="molecule type" value="Genomic_DNA"/>
</dbReference>
<comment type="caution">
    <text evidence="2">The sequence shown here is derived from an EMBL/GenBank/DDBJ whole genome shotgun (WGS) entry which is preliminary data.</text>
</comment>
<organism evidence="2 3">
    <name type="scientific">Gigaspora margarita</name>
    <dbReference type="NCBI Taxonomy" id="4874"/>
    <lineage>
        <taxon>Eukaryota</taxon>
        <taxon>Fungi</taxon>
        <taxon>Fungi incertae sedis</taxon>
        <taxon>Mucoromycota</taxon>
        <taxon>Glomeromycotina</taxon>
        <taxon>Glomeromycetes</taxon>
        <taxon>Diversisporales</taxon>
        <taxon>Gigasporaceae</taxon>
        <taxon>Gigaspora</taxon>
    </lineage>
</organism>
<name>A0ABM8VZU5_GIGMA</name>
<protein>
    <submittedName>
        <fullName evidence="2">13774_t:CDS:1</fullName>
    </submittedName>
</protein>
<reference evidence="2 3" key="1">
    <citation type="submission" date="2021-06" db="EMBL/GenBank/DDBJ databases">
        <authorList>
            <person name="Kallberg Y."/>
            <person name="Tangrot J."/>
            <person name="Rosling A."/>
        </authorList>
    </citation>
    <scope>NUCLEOTIDE SEQUENCE [LARGE SCALE GENOMIC DNA]</scope>
    <source>
        <strain evidence="2 3">120-4 pot B 10/14</strain>
    </source>
</reference>
<dbReference type="Proteomes" id="UP000789901">
    <property type="component" value="Unassembled WGS sequence"/>
</dbReference>
<accession>A0ABM8VZU5</accession>
<evidence type="ECO:0000313" key="3">
    <source>
        <dbReference type="Proteomes" id="UP000789901"/>
    </source>
</evidence>
<evidence type="ECO:0000313" key="2">
    <source>
        <dbReference type="EMBL" id="CAG8488643.1"/>
    </source>
</evidence>
<feature type="region of interest" description="Disordered" evidence="1">
    <location>
        <begin position="278"/>
        <end position="301"/>
    </location>
</feature>
<keyword evidence="3" id="KW-1185">Reference proteome</keyword>